<gene>
    <name evidence="1" type="ORF">C7M84_003011</name>
</gene>
<dbReference type="Proteomes" id="UP000283509">
    <property type="component" value="Unassembled WGS sequence"/>
</dbReference>
<name>A0A3R7PVI9_PENVA</name>
<evidence type="ECO:0000313" key="2">
    <source>
        <dbReference type="Proteomes" id="UP000283509"/>
    </source>
</evidence>
<reference evidence="1 2" key="1">
    <citation type="submission" date="2018-04" db="EMBL/GenBank/DDBJ databases">
        <authorList>
            <person name="Zhang X."/>
            <person name="Yuan J."/>
            <person name="Li F."/>
            <person name="Xiang J."/>
        </authorList>
    </citation>
    <scope>NUCLEOTIDE SEQUENCE [LARGE SCALE GENOMIC DNA]</scope>
    <source>
        <tissue evidence="1">Muscle</tissue>
    </source>
</reference>
<reference evidence="1 2" key="2">
    <citation type="submission" date="2019-01" db="EMBL/GenBank/DDBJ databases">
        <title>The decoding of complex shrimp genome reveals the adaptation for benthos swimmer, frequently molting mechanism and breeding impact on genome.</title>
        <authorList>
            <person name="Sun Y."/>
            <person name="Gao Y."/>
            <person name="Yu Y."/>
        </authorList>
    </citation>
    <scope>NUCLEOTIDE SEQUENCE [LARGE SCALE GENOMIC DNA]</scope>
    <source>
        <tissue evidence="1">Muscle</tissue>
    </source>
</reference>
<dbReference type="EMBL" id="QCYY01001403">
    <property type="protein sequence ID" value="ROT78281.1"/>
    <property type="molecule type" value="Genomic_DNA"/>
</dbReference>
<dbReference type="AlphaFoldDB" id="A0A3R7PVI9"/>
<comment type="caution">
    <text evidence="1">The sequence shown here is derived from an EMBL/GenBank/DDBJ whole genome shotgun (WGS) entry which is preliminary data.</text>
</comment>
<evidence type="ECO:0000313" key="1">
    <source>
        <dbReference type="EMBL" id="ROT78281.1"/>
    </source>
</evidence>
<organism evidence="1 2">
    <name type="scientific">Penaeus vannamei</name>
    <name type="common">Whiteleg shrimp</name>
    <name type="synonym">Litopenaeus vannamei</name>
    <dbReference type="NCBI Taxonomy" id="6689"/>
    <lineage>
        <taxon>Eukaryota</taxon>
        <taxon>Metazoa</taxon>
        <taxon>Ecdysozoa</taxon>
        <taxon>Arthropoda</taxon>
        <taxon>Crustacea</taxon>
        <taxon>Multicrustacea</taxon>
        <taxon>Malacostraca</taxon>
        <taxon>Eumalacostraca</taxon>
        <taxon>Eucarida</taxon>
        <taxon>Decapoda</taxon>
        <taxon>Dendrobranchiata</taxon>
        <taxon>Penaeoidea</taxon>
        <taxon>Penaeidae</taxon>
        <taxon>Penaeus</taxon>
    </lineage>
</organism>
<accession>A0A3R7PVI9</accession>
<protein>
    <submittedName>
        <fullName evidence="1">Uncharacterized protein</fullName>
    </submittedName>
</protein>
<sequence>MPDFYLLYHLTTFITNPLHIHSVPTRNKGLCLPQQLSVTGSAALGQAAAVRMADLRILLLVSLLSLPPGQGEGPCLDELYVEGCPSYLFQAIGLYLDTNRTVFIEPREISEIIIRSGGYQPVNITTRHQIRLWGNGSKVCVDGPGIQTKKWIFNDYLEIESSNPLWFTLDCISASHSCRFHRLVKVVFVPDENGLVTWRPEAHLFELKVGVLGRTGRIAPVQPANGQHSYNITIHGSSAGPSCGISCPSLNLNFMSAKVCGQPMFISANYVGYYTWSYFDFSALVSRHTASGPPEDVPTALASPSSISTVDGDKTSKTFPLLVCAREGKVYRFCDVSAWIPGRSQKKYILSVQLIGSEPLPNLRRDTPAE</sequence>
<proteinExistence type="predicted"/>
<keyword evidence="2" id="KW-1185">Reference proteome</keyword>
<dbReference type="OrthoDB" id="10555180at2759"/>